<evidence type="ECO:0000256" key="1">
    <source>
        <dbReference type="ARBA" id="ARBA00010883"/>
    </source>
</evidence>
<evidence type="ECO:0000313" key="6">
    <source>
        <dbReference type="Proteomes" id="UP000786811"/>
    </source>
</evidence>
<dbReference type="InterPro" id="IPR001683">
    <property type="entry name" value="PX_dom"/>
</dbReference>
<reference evidence="5" key="1">
    <citation type="submission" date="2021-04" db="EMBL/GenBank/DDBJ databases">
        <authorList>
            <person name="Chebbi M.A.C M."/>
        </authorList>
    </citation>
    <scope>NUCLEOTIDE SEQUENCE</scope>
</reference>
<accession>A0A8J2MY49</accession>
<dbReference type="SMART" id="SM00312">
    <property type="entry name" value="PX"/>
    <property type="match status" value="1"/>
</dbReference>
<dbReference type="FunFam" id="2.30.29.30:FF:000145">
    <property type="entry name" value="Sorting nexin-17 isoform1"/>
    <property type="match status" value="1"/>
</dbReference>
<dbReference type="PROSITE" id="PS50195">
    <property type="entry name" value="PX"/>
    <property type="match status" value="1"/>
</dbReference>
<dbReference type="Pfam" id="PF18116">
    <property type="entry name" value="SNX17_FERM_C"/>
    <property type="match status" value="1"/>
</dbReference>
<dbReference type="InterPro" id="IPR040842">
    <property type="entry name" value="SNX17/31_FERM"/>
</dbReference>
<dbReference type="AlphaFoldDB" id="A0A8J2MY49"/>
<dbReference type="Proteomes" id="UP000786811">
    <property type="component" value="Unassembled WGS sequence"/>
</dbReference>
<dbReference type="Pfam" id="PF00787">
    <property type="entry name" value="PX"/>
    <property type="match status" value="1"/>
</dbReference>
<dbReference type="OrthoDB" id="5772781at2759"/>
<feature type="domain" description="PX" evidence="4">
    <location>
        <begin position="1"/>
        <end position="107"/>
    </location>
</feature>
<evidence type="ECO:0000259" key="4">
    <source>
        <dbReference type="PROSITE" id="PS50195"/>
    </source>
</evidence>
<comment type="caution">
    <text evidence="5">The sequence shown here is derived from an EMBL/GenBank/DDBJ whole genome shotgun (WGS) entry which is preliminary data.</text>
</comment>
<evidence type="ECO:0000256" key="3">
    <source>
        <dbReference type="ARBA" id="ARBA00022927"/>
    </source>
</evidence>
<dbReference type="Gene3D" id="1.20.80.60">
    <property type="match status" value="1"/>
</dbReference>
<evidence type="ECO:0000313" key="5">
    <source>
        <dbReference type="EMBL" id="CAG5106808.1"/>
    </source>
</evidence>
<dbReference type="Pfam" id="PF21273">
    <property type="entry name" value="SNX17-27-31_F1_FERM"/>
    <property type="match status" value="1"/>
</dbReference>
<dbReference type="GO" id="GO:0006886">
    <property type="term" value="P:intracellular protein transport"/>
    <property type="evidence" value="ECO:0007669"/>
    <property type="project" value="TreeGrafter"/>
</dbReference>
<dbReference type="PANTHER" id="PTHR12431:SF14">
    <property type="entry name" value="LD15323P"/>
    <property type="match status" value="1"/>
</dbReference>
<dbReference type="PANTHER" id="PTHR12431">
    <property type="entry name" value="SORTING NEXIN 17 AND 27"/>
    <property type="match status" value="1"/>
</dbReference>
<dbReference type="SUPFAM" id="SSF64268">
    <property type="entry name" value="PX domain"/>
    <property type="match status" value="1"/>
</dbReference>
<sequence length="494" mass="56950">MHFSIPDTQEFIDGSGNSFVSYNIHINGLFHCSVRYKQMLNLHEQLVKEIDVTLPTFPPKKFFPLTANQQEDRRLSLEKYIQTIGQNPAINNSELLNGFLLNAQQETSARVMENDEFLVYLMNNQEIKLQVSTGDSSTKVLEKICRHLNLPPQYDSYFSLFIIVENENGDVNILRKLHDFESPLLTRANVNFTNVQVVLGKGYWDIKNDSKLISDPVALNLLYIQAVAEVNRGWILVPNPLQTHLQDCYNKNNKNEYLKLVSSFKYYGFIQFAPCYCDFPQANTKVQVAIGRNELNLRIFMENNEEHEAIFKVTRMRCWRITTLQNNFIDKNNKEETNDYSLELSFEYLVAKNQLQWITISSDQSILMSVCLQSMIDELLLRHVSSPKNNQLSGKSWTYIMRDGHSRITMGSNISHSAPGTPTINSDRVQKDKFNQDSGGRSDDTVIKKLSERFSNARNKKTDCRMTTRLKQPSTSDCDIMENNAFHMIGDEDL</sequence>
<dbReference type="InterPro" id="IPR011993">
    <property type="entry name" value="PH-like_dom_sf"/>
</dbReference>
<dbReference type="GO" id="GO:0005769">
    <property type="term" value="C:early endosome"/>
    <property type="evidence" value="ECO:0007669"/>
    <property type="project" value="TreeGrafter"/>
</dbReference>
<dbReference type="InterPro" id="IPR037836">
    <property type="entry name" value="SNX17_FERM-like_dom"/>
</dbReference>
<evidence type="ECO:0000256" key="2">
    <source>
        <dbReference type="ARBA" id="ARBA00022448"/>
    </source>
</evidence>
<dbReference type="Gene3D" id="2.30.29.30">
    <property type="entry name" value="Pleckstrin-homology domain (PH domain)/Phosphotyrosine-binding domain (PTB)"/>
    <property type="match status" value="1"/>
</dbReference>
<dbReference type="Gene3D" id="3.30.1520.10">
    <property type="entry name" value="Phox-like domain"/>
    <property type="match status" value="1"/>
</dbReference>
<dbReference type="Pfam" id="PF21271">
    <property type="entry name" value="SNX17-31_F2_FERM"/>
    <property type="match status" value="1"/>
</dbReference>
<dbReference type="InterPro" id="IPR048763">
    <property type="entry name" value="SNX17-31_FERM_F1"/>
</dbReference>
<dbReference type="CDD" id="cd06885">
    <property type="entry name" value="PX_SNX17_31"/>
    <property type="match status" value="1"/>
</dbReference>
<proteinExistence type="inferred from homology"/>
<dbReference type="CDD" id="cd13337">
    <property type="entry name" value="FERM-like_C_SNX17"/>
    <property type="match status" value="1"/>
</dbReference>
<keyword evidence="6" id="KW-1185">Reference proteome</keyword>
<dbReference type="InterPro" id="IPR048767">
    <property type="entry name" value="SNX17-31_FERM_F2"/>
</dbReference>
<protein>
    <submittedName>
        <fullName evidence="5">Similar to snx17: Sorting nexin-17 (Danio rerio)</fullName>
    </submittedName>
</protein>
<organism evidence="5 6">
    <name type="scientific">Cotesia congregata</name>
    <name type="common">Parasitoid wasp</name>
    <name type="synonym">Apanteles congregatus</name>
    <dbReference type="NCBI Taxonomy" id="51543"/>
    <lineage>
        <taxon>Eukaryota</taxon>
        <taxon>Metazoa</taxon>
        <taxon>Ecdysozoa</taxon>
        <taxon>Arthropoda</taxon>
        <taxon>Hexapoda</taxon>
        <taxon>Insecta</taxon>
        <taxon>Pterygota</taxon>
        <taxon>Neoptera</taxon>
        <taxon>Endopterygota</taxon>
        <taxon>Hymenoptera</taxon>
        <taxon>Apocrita</taxon>
        <taxon>Ichneumonoidea</taxon>
        <taxon>Braconidae</taxon>
        <taxon>Microgastrinae</taxon>
        <taxon>Cotesia</taxon>
    </lineage>
</organism>
<gene>
    <name evidence="5" type="ORF">HICCMSTLAB_LOCUS12445</name>
</gene>
<dbReference type="EMBL" id="CAJNRD030001124">
    <property type="protein sequence ID" value="CAG5106808.1"/>
    <property type="molecule type" value="Genomic_DNA"/>
</dbReference>
<dbReference type="FunFam" id="1.20.80.60:FF:000001">
    <property type="entry name" value="Sorting nexin-17 isoform1"/>
    <property type="match status" value="1"/>
</dbReference>
<dbReference type="InterPro" id="IPR036871">
    <property type="entry name" value="PX_dom_sf"/>
</dbReference>
<dbReference type="GO" id="GO:0035091">
    <property type="term" value="F:phosphatidylinositol binding"/>
    <property type="evidence" value="ECO:0007669"/>
    <property type="project" value="InterPro"/>
</dbReference>
<comment type="similarity">
    <text evidence="1">Belongs to the sorting nexin family.</text>
</comment>
<dbReference type="GO" id="GO:0032456">
    <property type="term" value="P:endocytic recycling"/>
    <property type="evidence" value="ECO:0007669"/>
    <property type="project" value="TreeGrafter"/>
</dbReference>
<keyword evidence="2" id="KW-0813">Transport</keyword>
<dbReference type="FunFam" id="3.30.1520.10:FF:000008">
    <property type="entry name" value="Sorting nexin-17 isoform1"/>
    <property type="match status" value="1"/>
</dbReference>
<keyword evidence="3" id="KW-0653">Protein transport</keyword>
<dbReference type="Gene3D" id="3.10.20.90">
    <property type="entry name" value="Phosphatidylinositol 3-kinase Catalytic Subunit, Chain A, domain 1"/>
    <property type="match status" value="1"/>
</dbReference>
<name>A0A8J2MY49_COTCN</name>